<protein>
    <submittedName>
        <fullName evidence="1">Uncharacterized protein</fullName>
    </submittedName>
</protein>
<reference evidence="1 2" key="1">
    <citation type="submission" date="2021-06" db="EMBL/GenBank/DDBJ databases">
        <title>Caerostris extrusa draft genome.</title>
        <authorList>
            <person name="Kono N."/>
            <person name="Arakawa K."/>
        </authorList>
    </citation>
    <scope>NUCLEOTIDE SEQUENCE [LARGE SCALE GENOMIC DNA]</scope>
</reference>
<proteinExistence type="predicted"/>
<evidence type="ECO:0000313" key="2">
    <source>
        <dbReference type="Proteomes" id="UP001054945"/>
    </source>
</evidence>
<organism evidence="1 2">
    <name type="scientific">Caerostris extrusa</name>
    <name type="common">Bark spider</name>
    <name type="synonym">Caerostris bankana</name>
    <dbReference type="NCBI Taxonomy" id="172846"/>
    <lineage>
        <taxon>Eukaryota</taxon>
        <taxon>Metazoa</taxon>
        <taxon>Ecdysozoa</taxon>
        <taxon>Arthropoda</taxon>
        <taxon>Chelicerata</taxon>
        <taxon>Arachnida</taxon>
        <taxon>Araneae</taxon>
        <taxon>Araneomorphae</taxon>
        <taxon>Entelegynae</taxon>
        <taxon>Araneoidea</taxon>
        <taxon>Araneidae</taxon>
        <taxon>Caerostris</taxon>
    </lineage>
</organism>
<keyword evidence="2" id="KW-1185">Reference proteome</keyword>
<accession>A0AAV4PVE1</accession>
<sequence length="135" mass="14543">MWVNNKKKLSPSIDTREATIPGMIVNNFLKIPGLVSSKSLVPETPVPEHMNGCNETVPTRGTPVIGTCVHRPRRDSHLPTVLCKIAKNLRPRQTGSRPVSPSSQQGLSRNICSAFVAGDLCTTSCGLGELGRRGN</sequence>
<evidence type="ECO:0000313" key="1">
    <source>
        <dbReference type="EMBL" id="GIY00871.1"/>
    </source>
</evidence>
<dbReference type="AlphaFoldDB" id="A0AAV4PVE1"/>
<dbReference type="EMBL" id="BPLR01005235">
    <property type="protein sequence ID" value="GIY00871.1"/>
    <property type="molecule type" value="Genomic_DNA"/>
</dbReference>
<dbReference type="Proteomes" id="UP001054945">
    <property type="component" value="Unassembled WGS sequence"/>
</dbReference>
<comment type="caution">
    <text evidence="1">The sequence shown here is derived from an EMBL/GenBank/DDBJ whole genome shotgun (WGS) entry which is preliminary data.</text>
</comment>
<gene>
    <name evidence="1" type="ORF">CEXT_706771</name>
</gene>
<name>A0AAV4PVE1_CAEEX</name>